<keyword evidence="1" id="KW-0472">Membrane</keyword>
<dbReference type="NCBIfam" id="TIGR04294">
    <property type="entry name" value="pre_pil_HX9DG"/>
    <property type="match status" value="1"/>
</dbReference>
<evidence type="ECO:0000259" key="2">
    <source>
        <dbReference type="Pfam" id="PF07596"/>
    </source>
</evidence>
<name>A0A5C5VCV5_9BACT</name>
<dbReference type="EMBL" id="SIHJ01000001">
    <property type="protein sequence ID" value="TWT36426.1"/>
    <property type="molecule type" value="Genomic_DNA"/>
</dbReference>
<dbReference type="Pfam" id="PF07963">
    <property type="entry name" value="N_methyl"/>
    <property type="match status" value="1"/>
</dbReference>
<dbReference type="InterPro" id="IPR045584">
    <property type="entry name" value="Pilin-like"/>
</dbReference>
<dbReference type="InterPro" id="IPR027558">
    <property type="entry name" value="Pre_pil_HX9DG_C"/>
</dbReference>
<dbReference type="Proteomes" id="UP000316714">
    <property type="component" value="Unassembled WGS sequence"/>
</dbReference>
<proteinExistence type="predicted"/>
<dbReference type="InterPro" id="IPR011453">
    <property type="entry name" value="DUF1559"/>
</dbReference>
<feature type="domain" description="DUF1559" evidence="2">
    <location>
        <begin position="36"/>
        <end position="348"/>
    </location>
</feature>
<dbReference type="OrthoDB" id="287493at2"/>
<dbReference type="NCBIfam" id="TIGR02532">
    <property type="entry name" value="IV_pilin_GFxxxE"/>
    <property type="match status" value="1"/>
</dbReference>
<dbReference type="PROSITE" id="PS00409">
    <property type="entry name" value="PROKAR_NTER_METHYL"/>
    <property type="match status" value="1"/>
</dbReference>
<dbReference type="PANTHER" id="PTHR30093:SF2">
    <property type="entry name" value="TYPE II SECRETION SYSTEM PROTEIN H"/>
    <property type="match status" value="1"/>
</dbReference>
<evidence type="ECO:0000256" key="1">
    <source>
        <dbReference type="SAM" id="Phobius"/>
    </source>
</evidence>
<dbReference type="InterPro" id="IPR012902">
    <property type="entry name" value="N_methyl_site"/>
</dbReference>
<dbReference type="PANTHER" id="PTHR30093">
    <property type="entry name" value="GENERAL SECRETION PATHWAY PROTEIN G"/>
    <property type="match status" value="1"/>
</dbReference>
<keyword evidence="1" id="KW-1133">Transmembrane helix</keyword>
<evidence type="ECO:0000313" key="4">
    <source>
        <dbReference type="Proteomes" id="UP000316714"/>
    </source>
</evidence>
<dbReference type="SUPFAM" id="SSF54523">
    <property type="entry name" value="Pili subunits"/>
    <property type="match status" value="1"/>
</dbReference>
<evidence type="ECO:0000313" key="3">
    <source>
        <dbReference type="EMBL" id="TWT36426.1"/>
    </source>
</evidence>
<gene>
    <name evidence="3" type="ORF">KOR34_13310</name>
</gene>
<comment type="caution">
    <text evidence="3">The sequence shown here is derived from an EMBL/GenBank/DDBJ whole genome shotgun (WGS) entry which is preliminary data.</text>
</comment>
<dbReference type="Pfam" id="PF07596">
    <property type="entry name" value="SBP_bac_10"/>
    <property type="match status" value="1"/>
</dbReference>
<organism evidence="3 4">
    <name type="scientific">Posidoniimonas corsicana</name>
    <dbReference type="NCBI Taxonomy" id="1938618"/>
    <lineage>
        <taxon>Bacteria</taxon>
        <taxon>Pseudomonadati</taxon>
        <taxon>Planctomycetota</taxon>
        <taxon>Planctomycetia</taxon>
        <taxon>Pirellulales</taxon>
        <taxon>Lacipirellulaceae</taxon>
        <taxon>Posidoniimonas</taxon>
    </lineage>
</organism>
<dbReference type="RefSeq" id="WP_146563321.1">
    <property type="nucleotide sequence ID" value="NZ_SIHJ01000001.1"/>
</dbReference>
<reference evidence="3 4" key="1">
    <citation type="submission" date="2019-02" db="EMBL/GenBank/DDBJ databases">
        <title>Deep-cultivation of Planctomycetes and their phenomic and genomic characterization uncovers novel biology.</title>
        <authorList>
            <person name="Wiegand S."/>
            <person name="Jogler M."/>
            <person name="Boedeker C."/>
            <person name="Pinto D."/>
            <person name="Vollmers J."/>
            <person name="Rivas-Marin E."/>
            <person name="Kohn T."/>
            <person name="Peeters S.H."/>
            <person name="Heuer A."/>
            <person name="Rast P."/>
            <person name="Oberbeckmann S."/>
            <person name="Bunk B."/>
            <person name="Jeske O."/>
            <person name="Meyerdierks A."/>
            <person name="Storesund J.E."/>
            <person name="Kallscheuer N."/>
            <person name="Luecker S."/>
            <person name="Lage O.M."/>
            <person name="Pohl T."/>
            <person name="Merkel B.J."/>
            <person name="Hornburger P."/>
            <person name="Mueller R.-W."/>
            <person name="Bruemmer F."/>
            <person name="Labrenz M."/>
            <person name="Spormann A.M."/>
            <person name="Op Den Camp H."/>
            <person name="Overmann J."/>
            <person name="Amann R."/>
            <person name="Jetten M.S.M."/>
            <person name="Mascher T."/>
            <person name="Medema M.H."/>
            <person name="Devos D.P."/>
            <person name="Kaster A.-K."/>
            <person name="Ovreas L."/>
            <person name="Rohde M."/>
            <person name="Galperin M.Y."/>
            <person name="Jogler C."/>
        </authorList>
    </citation>
    <scope>NUCLEOTIDE SEQUENCE [LARGE SCALE GENOMIC DNA]</scope>
    <source>
        <strain evidence="3 4">KOR34</strain>
    </source>
</reference>
<keyword evidence="4" id="KW-1185">Reference proteome</keyword>
<dbReference type="AlphaFoldDB" id="A0A5C5VCV5"/>
<protein>
    <recommendedName>
        <fullName evidence="2">DUF1559 domain-containing protein</fullName>
    </recommendedName>
</protein>
<keyword evidence="1" id="KW-0812">Transmembrane</keyword>
<dbReference type="Gene3D" id="3.30.700.10">
    <property type="entry name" value="Glycoprotein, Type 4 Pilin"/>
    <property type="match status" value="1"/>
</dbReference>
<accession>A0A5C5VCV5</accession>
<sequence precursor="true">MKRTRTPSPTGFTLVELLVVIAIIGILISLLLPAVQSAREAARRANCVANLKNVALAAINHHDQMGHFPVDEDYYAGTTPLREINLADRTAGRWIGIAEAYRKFPAGPGGAPGGPDGGGWIVRVLPYLEEQPLMDVFAPFLEGRWPVLRTGLNANDPALRNALAQQPAVLNCPSDEFIGPRTDQFPFSSSANVVGAPALVATTSYKGNAGDGDFEQPSPENPIGFWTYDPSFRCYNGTDCVGMFWRTTYYKGGVKMRQVTDGTSKTFLVGEASPLDNNSAAWSSDGDWAITGIELNWNYQESGFCTGTNGTGGRDCWPRIRGFRSFHPGGVNFAMVDGSVSFITNNIDHLNYRAMSTREGGEIELQ</sequence>
<feature type="transmembrane region" description="Helical" evidence="1">
    <location>
        <begin position="12"/>
        <end position="35"/>
    </location>
</feature>